<organism evidence="1 2">
    <name type="scientific">Paraburkholderia unamae</name>
    <dbReference type="NCBI Taxonomy" id="219649"/>
    <lineage>
        <taxon>Bacteria</taxon>
        <taxon>Pseudomonadati</taxon>
        <taxon>Pseudomonadota</taxon>
        <taxon>Betaproteobacteria</taxon>
        <taxon>Burkholderiales</taxon>
        <taxon>Burkholderiaceae</taxon>
        <taxon>Paraburkholderia</taxon>
    </lineage>
</organism>
<gene>
    <name evidence="1" type="ORF">C7402_11631</name>
</gene>
<dbReference type="EMBL" id="QEOB01000016">
    <property type="protein sequence ID" value="PVX76249.1"/>
    <property type="molecule type" value="Genomic_DNA"/>
</dbReference>
<sequence length="103" mass="11245">MRTVDNEAVTRLLGELEAGSDDCWDVYEEVGRIVVARLVESDWRALQDIAQAWMASAAEQGRLADTPPASRDYETNEARANEADAVLCSVIVSAVFGAPPVRH</sequence>
<accession>A0ABX5KEH8</accession>
<dbReference type="RefSeq" id="WP_133254584.1">
    <property type="nucleotide sequence ID" value="NZ_CAJZAT010000029.1"/>
</dbReference>
<evidence type="ECO:0000313" key="1">
    <source>
        <dbReference type="EMBL" id="PVX76249.1"/>
    </source>
</evidence>
<dbReference type="Proteomes" id="UP000245712">
    <property type="component" value="Unassembled WGS sequence"/>
</dbReference>
<comment type="caution">
    <text evidence="1">The sequence shown here is derived from an EMBL/GenBank/DDBJ whole genome shotgun (WGS) entry which is preliminary data.</text>
</comment>
<reference evidence="1 2" key="1">
    <citation type="submission" date="2018-05" db="EMBL/GenBank/DDBJ databases">
        <title>Genomic Encyclopedia of Type Strains, Phase IV (KMG-V): Genome sequencing to study the core and pangenomes of soil and plant-associated prokaryotes.</title>
        <authorList>
            <person name="Whitman W."/>
        </authorList>
    </citation>
    <scope>NUCLEOTIDE SEQUENCE [LARGE SCALE GENOMIC DNA]</scope>
    <source>
        <strain evidence="1 2">SCZa-39</strain>
    </source>
</reference>
<evidence type="ECO:0000313" key="2">
    <source>
        <dbReference type="Proteomes" id="UP000245712"/>
    </source>
</evidence>
<proteinExistence type="predicted"/>
<keyword evidence="2" id="KW-1185">Reference proteome</keyword>
<name>A0ABX5KEH8_9BURK</name>
<protein>
    <submittedName>
        <fullName evidence="1">Uncharacterized protein</fullName>
    </submittedName>
</protein>